<protein>
    <submittedName>
        <fullName evidence="1">Uncharacterized protein (DUF924 family)</fullName>
    </submittedName>
</protein>
<name>A0ABV2KPS4_9HYPH</name>
<evidence type="ECO:0000313" key="1">
    <source>
        <dbReference type="EMBL" id="MET3663090.1"/>
    </source>
</evidence>
<dbReference type="Pfam" id="PF06041">
    <property type="entry name" value="DUF924"/>
    <property type="match status" value="1"/>
</dbReference>
<dbReference type="SUPFAM" id="SSF48452">
    <property type="entry name" value="TPR-like"/>
    <property type="match status" value="1"/>
</dbReference>
<reference evidence="1 2" key="1">
    <citation type="submission" date="2024-06" db="EMBL/GenBank/DDBJ databases">
        <title>Genomic Encyclopedia of Type Strains, Phase IV (KMG-IV): sequencing the most valuable type-strain genomes for metagenomic binning, comparative biology and taxonomic classification.</title>
        <authorList>
            <person name="Goeker M."/>
        </authorList>
    </citation>
    <scope>NUCLEOTIDE SEQUENCE [LARGE SCALE GENOMIC DNA]</scope>
    <source>
        <strain evidence="1 2">DSM 19730</strain>
    </source>
</reference>
<dbReference type="Gene3D" id="1.20.58.320">
    <property type="entry name" value="TPR-like"/>
    <property type="match status" value="1"/>
</dbReference>
<dbReference type="InterPro" id="IPR011990">
    <property type="entry name" value="TPR-like_helical_dom_sf"/>
</dbReference>
<organism evidence="1 2">
    <name type="scientific">Aquamicrobium ahrensii</name>
    <dbReference type="NCBI Taxonomy" id="469551"/>
    <lineage>
        <taxon>Bacteria</taxon>
        <taxon>Pseudomonadati</taxon>
        <taxon>Pseudomonadota</taxon>
        <taxon>Alphaproteobacteria</taxon>
        <taxon>Hyphomicrobiales</taxon>
        <taxon>Phyllobacteriaceae</taxon>
        <taxon>Aquamicrobium</taxon>
    </lineage>
</organism>
<proteinExistence type="predicted"/>
<keyword evidence="2" id="KW-1185">Reference proteome</keyword>
<dbReference type="Gene3D" id="1.25.40.10">
    <property type="entry name" value="Tetratricopeptide repeat domain"/>
    <property type="match status" value="1"/>
</dbReference>
<dbReference type="InterPro" id="IPR010323">
    <property type="entry name" value="DUF924"/>
</dbReference>
<comment type="caution">
    <text evidence="1">The sequence shown here is derived from an EMBL/GenBank/DDBJ whole genome shotgun (WGS) entry which is preliminary data.</text>
</comment>
<sequence length="217" mass="24391">MQTIKDCRDWDAILHFWFPEGCSLNVDAQAHSVHWRWRMQGGADDEILARFSRITEQAAAGVLDHWALDPHGRLALIVILDQFSRSVWRDGVRAYAQDVRALALVTEGLSNGHYASLETPWFKVVHGLPLGHCEGPDHLQRLDLLISLREKIAAGAPIPLRPIYISLIKQARNVREVVVAFGRHPHRNSVLGRTSTAAEEAYLAKGAFPHKNAFQKD</sequence>
<gene>
    <name evidence="1" type="ORF">ABID44_003445</name>
</gene>
<dbReference type="EMBL" id="JBEPMN010000019">
    <property type="protein sequence ID" value="MET3663090.1"/>
    <property type="molecule type" value="Genomic_DNA"/>
</dbReference>
<dbReference type="Proteomes" id="UP001549143">
    <property type="component" value="Unassembled WGS sequence"/>
</dbReference>
<evidence type="ECO:0000313" key="2">
    <source>
        <dbReference type="Proteomes" id="UP001549143"/>
    </source>
</evidence>
<accession>A0ABV2KPS4</accession>
<dbReference type="RefSeq" id="WP_354152910.1">
    <property type="nucleotide sequence ID" value="NZ_JBEPMN010000019.1"/>
</dbReference>